<sequence length="192" mass="19204">MTALMALVRNPGADSAAECIELLRSIGSDFLLADNAGFTALHYAAMTGNAKAARQIVKLVPAAVTVCDKTGSPPISLAVSSGKIAVVRALLSLEDGVEASPESGEAAAPIALSEEAAVSLTLADAEGNTALHYASASGAGKAGSVVPCAQLLARLRPELLTTLNVARLAPADLAIVCGNNQVAEALLEAASS</sequence>
<evidence type="ECO:0000313" key="1">
    <source>
        <dbReference type="EMBL" id="KAA0167730.1"/>
    </source>
</evidence>
<dbReference type="AlphaFoldDB" id="A0A5A8DV36"/>
<dbReference type="InterPro" id="IPR036770">
    <property type="entry name" value="Ankyrin_rpt-contain_sf"/>
</dbReference>
<dbReference type="Proteomes" id="UP000325113">
    <property type="component" value="Unassembled WGS sequence"/>
</dbReference>
<comment type="caution">
    <text evidence="1">The sequence shown here is derived from an EMBL/GenBank/DDBJ whole genome shotgun (WGS) entry which is preliminary data.</text>
</comment>
<organism evidence="1 2">
    <name type="scientific">Cafeteria roenbergensis</name>
    <name type="common">Marine flagellate</name>
    <dbReference type="NCBI Taxonomy" id="33653"/>
    <lineage>
        <taxon>Eukaryota</taxon>
        <taxon>Sar</taxon>
        <taxon>Stramenopiles</taxon>
        <taxon>Bigyra</taxon>
        <taxon>Opalozoa</taxon>
        <taxon>Bicosoecida</taxon>
        <taxon>Cafeteriaceae</taxon>
        <taxon>Cafeteria</taxon>
    </lineage>
</organism>
<accession>A0A5A8DV36</accession>
<dbReference type="Pfam" id="PF12796">
    <property type="entry name" value="Ank_2"/>
    <property type="match status" value="1"/>
</dbReference>
<dbReference type="SMART" id="SM00248">
    <property type="entry name" value="ANK"/>
    <property type="match status" value="3"/>
</dbReference>
<dbReference type="SUPFAM" id="SSF48403">
    <property type="entry name" value="Ankyrin repeat"/>
    <property type="match status" value="1"/>
</dbReference>
<reference evidence="1 2" key="1">
    <citation type="submission" date="2019-07" db="EMBL/GenBank/DDBJ databases">
        <title>Genomes of Cafeteria roenbergensis.</title>
        <authorList>
            <person name="Fischer M.G."/>
            <person name="Hackl T."/>
            <person name="Roman M."/>
        </authorList>
    </citation>
    <scope>NUCLEOTIDE SEQUENCE [LARGE SCALE GENOMIC DNA]</scope>
    <source>
        <strain evidence="1 2">Cflag</strain>
    </source>
</reference>
<proteinExistence type="predicted"/>
<dbReference type="Gene3D" id="1.25.40.20">
    <property type="entry name" value="Ankyrin repeat-containing domain"/>
    <property type="match status" value="1"/>
</dbReference>
<dbReference type="InterPro" id="IPR002110">
    <property type="entry name" value="Ankyrin_rpt"/>
</dbReference>
<protein>
    <submittedName>
        <fullName evidence="1">Uncharacterized protein</fullName>
    </submittedName>
</protein>
<dbReference type="PANTHER" id="PTHR24121">
    <property type="entry name" value="NO MECHANORECEPTOR POTENTIAL C, ISOFORM D-RELATED"/>
    <property type="match status" value="1"/>
</dbReference>
<evidence type="ECO:0000313" key="2">
    <source>
        <dbReference type="Proteomes" id="UP000325113"/>
    </source>
</evidence>
<name>A0A5A8DV36_CAFRO</name>
<dbReference type="PANTHER" id="PTHR24121:SF21">
    <property type="entry name" value="ANKYRIN REPEAT FAMILY PROTEIN"/>
    <property type="match status" value="1"/>
</dbReference>
<dbReference type="EMBL" id="VLTM01000004">
    <property type="protein sequence ID" value="KAA0167730.1"/>
    <property type="molecule type" value="Genomic_DNA"/>
</dbReference>
<gene>
    <name evidence="1" type="ORF">FNF31_00665</name>
</gene>